<dbReference type="InterPro" id="IPR013623">
    <property type="entry name" value="NADPH_Ox"/>
</dbReference>
<feature type="domain" description="NADPH oxidase Respiratory burst" evidence="2">
    <location>
        <begin position="168"/>
        <end position="221"/>
    </location>
</feature>
<proteinExistence type="predicted"/>
<reference evidence="3" key="2">
    <citation type="submission" date="2020-07" db="EMBL/GenBank/DDBJ databases">
        <authorList>
            <person name="Vera ALvarez R."/>
            <person name="Arias-Moreno D.M."/>
            <person name="Jimenez-Jacinto V."/>
            <person name="Jimenez-Bremont J.F."/>
            <person name="Swaminathan K."/>
            <person name="Moose S.P."/>
            <person name="Guerrero-Gonzalez M.L."/>
            <person name="Marino-Ramirez L."/>
            <person name="Landsman D."/>
            <person name="Rodriguez-Kessler M."/>
            <person name="Delgado-Sanchez P."/>
        </authorList>
    </citation>
    <scope>NUCLEOTIDE SEQUENCE</scope>
    <source>
        <tissue evidence="3">Cladode</tissue>
    </source>
</reference>
<dbReference type="EMBL" id="GISG01012690">
    <property type="protein sequence ID" value="MBA4616636.1"/>
    <property type="molecule type" value="Transcribed_RNA"/>
</dbReference>
<dbReference type="GO" id="GO:0004601">
    <property type="term" value="F:peroxidase activity"/>
    <property type="evidence" value="ECO:0007669"/>
    <property type="project" value="InterPro"/>
</dbReference>
<protein>
    <recommendedName>
        <fullName evidence="2">NADPH oxidase Respiratory burst domain-containing protein</fullName>
    </recommendedName>
</protein>
<reference evidence="3" key="1">
    <citation type="journal article" date="2013" name="J. Plant Res.">
        <title>Effect of fungi and light on seed germination of three Opuntia species from semiarid lands of central Mexico.</title>
        <authorList>
            <person name="Delgado-Sanchez P."/>
            <person name="Jimenez-Bremont J.F."/>
            <person name="Guerrero-Gonzalez Mde L."/>
            <person name="Flores J."/>
        </authorList>
    </citation>
    <scope>NUCLEOTIDE SEQUENCE</scope>
    <source>
        <tissue evidence="3">Cladode</tissue>
    </source>
</reference>
<feature type="compositionally biased region" description="Basic and acidic residues" evidence="1">
    <location>
        <begin position="1"/>
        <end position="12"/>
    </location>
</feature>
<organism evidence="3">
    <name type="scientific">Opuntia streptacantha</name>
    <name type="common">Prickly pear cactus</name>
    <name type="synonym">Opuntia cardona</name>
    <dbReference type="NCBI Taxonomy" id="393608"/>
    <lineage>
        <taxon>Eukaryota</taxon>
        <taxon>Viridiplantae</taxon>
        <taxon>Streptophyta</taxon>
        <taxon>Embryophyta</taxon>
        <taxon>Tracheophyta</taxon>
        <taxon>Spermatophyta</taxon>
        <taxon>Magnoliopsida</taxon>
        <taxon>eudicotyledons</taxon>
        <taxon>Gunneridae</taxon>
        <taxon>Pentapetalae</taxon>
        <taxon>Caryophyllales</taxon>
        <taxon>Cactineae</taxon>
        <taxon>Cactaceae</taxon>
        <taxon>Opuntioideae</taxon>
        <taxon>Opuntia</taxon>
    </lineage>
</organism>
<feature type="compositionally biased region" description="Polar residues" evidence="1">
    <location>
        <begin position="26"/>
        <end position="43"/>
    </location>
</feature>
<evidence type="ECO:0000256" key="1">
    <source>
        <dbReference type="SAM" id="MobiDB-lite"/>
    </source>
</evidence>
<name>A0A7C8YET4_OPUST</name>
<evidence type="ECO:0000313" key="3">
    <source>
        <dbReference type="EMBL" id="MBA4616636.1"/>
    </source>
</evidence>
<dbReference type="Gene3D" id="1.10.238.10">
    <property type="entry name" value="EF-hand"/>
    <property type="match status" value="1"/>
</dbReference>
<sequence length="251" mass="27782">MRDYGVHERRWSSDGVKPPAQAEMSVVSSPGTDFTASSYSTPPSAGEEFVEVTLDIEDDDTIVLRSVEPATATTNLNVDSDGGSSVGGIEVQPVPARTSSSRIRQFSQELKAEITKAKQSFSQQLTKRLSWNQRQIGKVLNSSPSLNRYESGVDPAIAARARRRHLAQLNRTRSGAHKALRGLRFISNKGSAAWKEVDSNFEKLAKDGYLYRSDFAKCIGVFVIEFHLIRSIQFSPVRVRSLIVVLIVVRN</sequence>
<dbReference type="Pfam" id="PF08414">
    <property type="entry name" value="NADPH_Ox"/>
    <property type="match status" value="1"/>
</dbReference>
<dbReference type="GO" id="GO:0050664">
    <property type="term" value="F:oxidoreductase activity, acting on NAD(P)H, oxygen as acceptor"/>
    <property type="evidence" value="ECO:0007669"/>
    <property type="project" value="InterPro"/>
</dbReference>
<feature type="region of interest" description="Disordered" evidence="1">
    <location>
        <begin position="1"/>
        <end position="45"/>
    </location>
</feature>
<evidence type="ECO:0000259" key="2">
    <source>
        <dbReference type="Pfam" id="PF08414"/>
    </source>
</evidence>
<dbReference type="AlphaFoldDB" id="A0A7C8YET4"/>
<accession>A0A7C8YET4</accession>